<organism evidence="1 2">
    <name type="scientific">Pistacia atlantica</name>
    <dbReference type="NCBI Taxonomy" id="434234"/>
    <lineage>
        <taxon>Eukaryota</taxon>
        <taxon>Viridiplantae</taxon>
        <taxon>Streptophyta</taxon>
        <taxon>Embryophyta</taxon>
        <taxon>Tracheophyta</taxon>
        <taxon>Spermatophyta</taxon>
        <taxon>Magnoliopsida</taxon>
        <taxon>eudicotyledons</taxon>
        <taxon>Gunneridae</taxon>
        <taxon>Pentapetalae</taxon>
        <taxon>rosids</taxon>
        <taxon>malvids</taxon>
        <taxon>Sapindales</taxon>
        <taxon>Anacardiaceae</taxon>
        <taxon>Pistacia</taxon>
    </lineage>
</organism>
<comment type="caution">
    <text evidence="1">The sequence shown here is derived from an EMBL/GenBank/DDBJ whole genome shotgun (WGS) entry which is preliminary data.</text>
</comment>
<reference evidence="2" key="1">
    <citation type="journal article" date="2023" name="G3 (Bethesda)">
        <title>Genome assembly and association tests identify interacting loci associated with vigor, precocity, and sex in interspecific pistachio rootstocks.</title>
        <authorList>
            <person name="Palmer W."/>
            <person name="Jacygrad E."/>
            <person name="Sagayaradj S."/>
            <person name="Cavanaugh K."/>
            <person name="Han R."/>
            <person name="Bertier L."/>
            <person name="Beede B."/>
            <person name="Kafkas S."/>
            <person name="Golino D."/>
            <person name="Preece J."/>
            <person name="Michelmore R."/>
        </authorList>
    </citation>
    <scope>NUCLEOTIDE SEQUENCE [LARGE SCALE GENOMIC DNA]</scope>
</reference>
<protein>
    <submittedName>
        <fullName evidence="1">Uncharacterized protein</fullName>
    </submittedName>
</protein>
<accession>A0ACC1B4E2</accession>
<dbReference type="EMBL" id="CM047903">
    <property type="protein sequence ID" value="KAJ0093808.1"/>
    <property type="molecule type" value="Genomic_DNA"/>
</dbReference>
<proteinExistence type="predicted"/>
<evidence type="ECO:0000313" key="1">
    <source>
        <dbReference type="EMBL" id="KAJ0093808.1"/>
    </source>
</evidence>
<keyword evidence="2" id="KW-1185">Reference proteome</keyword>
<evidence type="ECO:0000313" key="2">
    <source>
        <dbReference type="Proteomes" id="UP001164250"/>
    </source>
</evidence>
<name>A0ACC1B4E2_9ROSI</name>
<dbReference type="Proteomes" id="UP001164250">
    <property type="component" value="Chromosome 7"/>
</dbReference>
<sequence>MDQLGIKLNVSCSKSDPRRPIGKQRFEFKIGRETARASTNQRKVPNGSVQISLVNTCLVFVSSFSKIQVFSFFPMSVELGKSESIHEKRSHLSLNGNRPSTFIERNVKVGVAKHPYQNSLKMKFLVSVKQK</sequence>
<gene>
    <name evidence="1" type="ORF">Patl1_26240</name>
</gene>